<evidence type="ECO:0000313" key="2">
    <source>
        <dbReference type="Proteomes" id="UP001175227"/>
    </source>
</evidence>
<accession>A0AA39N7C7</accession>
<evidence type="ECO:0000313" key="1">
    <source>
        <dbReference type="EMBL" id="KAK0460324.1"/>
    </source>
</evidence>
<dbReference type="Proteomes" id="UP001175227">
    <property type="component" value="Unassembled WGS sequence"/>
</dbReference>
<proteinExistence type="predicted"/>
<sequence>MAHYRYLTLLALSCTHIRFLGCSDKTPVMGTTTRSNSKTPAFYALEFWAILETTLGIPLYDWFCLIGQVQLQCLAGW</sequence>
<keyword evidence="2" id="KW-1185">Reference proteome</keyword>
<reference evidence="1" key="1">
    <citation type="submission" date="2023-06" db="EMBL/GenBank/DDBJ databases">
        <authorList>
            <consortium name="Lawrence Berkeley National Laboratory"/>
            <person name="Ahrendt S."/>
            <person name="Sahu N."/>
            <person name="Indic B."/>
            <person name="Wong-Bajracharya J."/>
            <person name="Merenyi Z."/>
            <person name="Ke H.-M."/>
            <person name="Monk M."/>
            <person name="Kocsube S."/>
            <person name="Drula E."/>
            <person name="Lipzen A."/>
            <person name="Balint B."/>
            <person name="Henrissat B."/>
            <person name="Andreopoulos B."/>
            <person name="Martin F.M."/>
            <person name="Harder C.B."/>
            <person name="Rigling D."/>
            <person name="Ford K.L."/>
            <person name="Foster G.D."/>
            <person name="Pangilinan J."/>
            <person name="Papanicolaou A."/>
            <person name="Barry K."/>
            <person name="LaButti K."/>
            <person name="Viragh M."/>
            <person name="Koriabine M."/>
            <person name="Yan M."/>
            <person name="Riley R."/>
            <person name="Champramary S."/>
            <person name="Plett K.L."/>
            <person name="Tsai I.J."/>
            <person name="Slot J."/>
            <person name="Sipos G."/>
            <person name="Plett J."/>
            <person name="Nagy L.G."/>
            <person name="Grigoriev I.V."/>
        </authorList>
    </citation>
    <scope>NUCLEOTIDE SEQUENCE</scope>
    <source>
        <strain evidence="1">ICMP 16352</strain>
    </source>
</reference>
<dbReference type="EMBL" id="JAUEPR010000179">
    <property type="protein sequence ID" value="KAK0460324.1"/>
    <property type="molecule type" value="Genomic_DNA"/>
</dbReference>
<comment type="caution">
    <text evidence="1">The sequence shown here is derived from an EMBL/GenBank/DDBJ whole genome shotgun (WGS) entry which is preliminary data.</text>
</comment>
<gene>
    <name evidence="1" type="ORF">IW261DRAFT_1534397</name>
</gene>
<protein>
    <submittedName>
        <fullName evidence="1">Uncharacterized protein</fullName>
    </submittedName>
</protein>
<dbReference type="AlphaFoldDB" id="A0AA39N7C7"/>
<name>A0AA39N7C7_9AGAR</name>
<organism evidence="1 2">
    <name type="scientific">Armillaria novae-zelandiae</name>
    <dbReference type="NCBI Taxonomy" id="153914"/>
    <lineage>
        <taxon>Eukaryota</taxon>
        <taxon>Fungi</taxon>
        <taxon>Dikarya</taxon>
        <taxon>Basidiomycota</taxon>
        <taxon>Agaricomycotina</taxon>
        <taxon>Agaricomycetes</taxon>
        <taxon>Agaricomycetidae</taxon>
        <taxon>Agaricales</taxon>
        <taxon>Marasmiineae</taxon>
        <taxon>Physalacriaceae</taxon>
        <taxon>Armillaria</taxon>
    </lineage>
</organism>